<dbReference type="GO" id="GO:0005634">
    <property type="term" value="C:nucleus"/>
    <property type="evidence" value="ECO:0007669"/>
    <property type="project" value="TreeGrafter"/>
</dbReference>
<evidence type="ECO:0000313" key="5">
    <source>
        <dbReference type="Proteomes" id="UP001212841"/>
    </source>
</evidence>
<feature type="region of interest" description="Disordered" evidence="2">
    <location>
        <begin position="75"/>
        <end position="104"/>
    </location>
</feature>
<evidence type="ECO:0000259" key="3">
    <source>
        <dbReference type="Pfam" id="PF06747"/>
    </source>
</evidence>
<dbReference type="AlphaFoldDB" id="A0AAD5WZS3"/>
<feature type="compositionally biased region" description="Low complexity" evidence="2">
    <location>
        <begin position="23"/>
        <end position="46"/>
    </location>
</feature>
<evidence type="ECO:0000256" key="1">
    <source>
        <dbReference type="ARBA" id="ARBA00023157"/>
    </source>
</evidence>
<dbReference type="EMBL" id="JADGJD010000774">
    <property type="protein sequence ID" value="KAJ3048549.1"/>
    <property type="molecule type" value="Genomic_DNA"/>
</dbReference>
<dbReference type="GO" id="GO:0005739">
    <property type="term" value="C:mitochondrion"/>
    <property type="evidence" value="ECO:0007669"/>
    <property type="project" value="TreeGrafter"/>
</dbReference>
<dbReference type="Proteomes" id="UP001212841">
    <property type="component" value="Unassembled WGS sequence"/>
</dbReference>
<gene>
    <name evidence="4" type="ORF">HK097_010442</name>
</gene>
<name>A0AAD5WZS3_9FUNG</name>
<evidence type="ECO:0000313" key="4">
    <source>
        <dbReference type="EMBL" id="KAJ3048549.1"/>
    </source>
</evidence>
<dbReference type="SUPFAM" id="SSF47072">
    <property type="entry name" value="Cysteine alpha-hairpin motif"/>
    <property type="match status" value="1"/>
</dbReference>
<keyword evidence="5" id="KW-1185">Reference proteome</keyword>
<dbReference type="GO" id="GO:0007005">
    <property type="term" value="P:mitochondrion organization"/>
    <property type="evidence" value="ECO:0007669"/>
    <property type="project" value="InterPro"/>
</dbReference>
<proteinExistence type="predicted"/>
<accession>A0AAD5WZS3</accession>
<dbReference type="PANTHER" id="PTHR13523:SF2">
    <property type="entry name" value="COILED-COIL-HELIX-COILED-COIL-HELIX DOMAIN CONTAINING 2, ISOFORM A-RELATED"/>
    <property type="match status" value="1"/>
</dbReference>
<dbReference type="InterPro" id="IPR055304">
    <property type="entry name" value="CHCHD2/10-like"/>
</dbReference>
<protein>
    <recommendedName>
        <fullName evidence="3">CHCH domain-containing protein</fullName>
    </recommendedName>
</protein>
<dbReference type="PANTHER" id="PTHR13523">
    <property type="entry name" value="COILED-COIL-HELIX-COILED-COIL-HELIX DOMAIN CONTAINING 2/NUR77"/>
    <property type="match status" value="1"/>
</dbReference>
<feature type="domain" description="CHCH" evidence="3">
    <location>
        <begin position="113"/>
        <end position="146"/>
    </location>
</feature>
<dbReference type="Pfam" id="PF06747">
    <property type="entry name" value="CHCH"/>
    <property type="match status" value="1"/>
</dbReference>
<comment type="caution">
    <text evidence="4">The sequence shown here is derived from an EMBL/GenBank/DDBJ whole genome shotgun (WGS) entry which is preliminary data.</text>
</comment>
<dbReference type="InterPro" id="IPR009069">
    <property type="entry name" value="Cys_alpha_HP_mot_SF"/>
</dbReference>
<evidence type="ECO:0000256" key="2">
    <source>
        <dbReference type="SAM" id="MobiDB-lite"/>
    </source>
</evidence>
<feature type="compositionally biased region" description="Polar residues" evidence="2">
    <location>
        <begin position="7"/>
        <end position="22"/>
    </location>
</feature>
<organism evidence="4 5">
    <name type="scientific">Rhizophlyctis rosea</name>
    <dbReference type="NCBI Taxonomy" id="64517"/>
    <lineage>
        <taxon>Eukaryota</taxon>
        <taxon>Fungi</taxon>
        <taxon>Fungi incertae sedis</taxon>
        <taxon>Chytridiomycota</taxon>
        <taxon>Chytridiomycota incertae sedis</taxon>
        <taxon>Chytridiomycetes</taxon>
        <taxon>Rhizophlyctidales</taxon>
        <taxon>Rhizophlyctidaceae</taxon>
        <taxon>Rhizophlyctis</taxon>
    </lineage>
</organism>
<keyword evidence="1" id="KW-1015">Disulfide bond</keyword>
<feature type="compositionally biased region" description="Gly residues" evidence="2">
    <location>
        <begin position="75"/>
        <end position="84"/>
    </location>
</feature>
<reference evidence="4" key="1">
    <citation type="submission" date="2020-05" db="EMBL/GenBank/DDBJ databases">
        <title>Phylogenomic resolution of chytrid fungi.</title>
        <authorList>
            <person name="Stajich J.E."/>
            <person name="Amses K."/>
            <person name="Simmons R."/>
            <person name="Seto K."/>
            <person name="Myers J."/>
            <person name="Bonds A."/>
            <person name="Quandt C.A."/>
            <person name="Barry K."/>
            <person name="Liu P."/>
            <person name="Grigoriev I."/>
            <person name="Longcore J.E."/>
            <person name="James T.Y."/>
        </authorList>
    </citation>
    <scope>NUCLEOTIDE SEQUENCE</scope>
    <source>
        <strain evidence="4">JEL0318</strain>
    </source>
</reference>
<feature type="compositionally biased region" description="Low complexity" evidence="2">
    <location>
        <begin position="87"/>
        <end position="104"/>
    </location>
</feature>
<sequence>MARQRRGTSASRPAAPQRTQSRPATTTAHPPAPVHAAPPAVPHAAPQQPGMFAQMASTAAGVAVGSAVGHTLGAGLTGMFGGGSSHAPAPAEAAPEVQQYAQPQQQQQFGAACEPDQKAFLRCLDTNSNDITACQFYLDMLKQCQAANRSTFN</sequence>
<dbReference type="InterPro" id="IPR010625">
    <property type="entry name" value="CHCH"/>
</dbReference>
<feature type="region of interest" description="Disordered" evidence="2">
    <location>
        <begin position="1"/>
        <end position="49"/>
    </location>
</feature>